<evidence type="ECO:0000256" key="1">
    <source>
        <dbReference type="SAM" id="MobiDB-lite"/>
    </source>
</evidence>
<sequence>MKEKEKPEQSKEARPTVKKPGAKRPRVVKNKIQEADYFGEQYCKTEELESPDKLLRMLAPAIVEVIAGVRNISQLAAHLSEDVYLRLRDRSVKVAQERAKRGEATKAPQLRVGNMKKQEPRDGVVESVVLVQSATRTRAVTIRLEGINRRWRATSVSVI</sequence>
<dbReference type="InterPro" id="IPR045596">
    <property type="entry name" value="DUF6459"/>
</dbReference>
<accession>A0A6J6N5A8</accession>
<feature type="region of interest" description="Disordered" evidence="1">
    <location>
        <begin position="1"/>
        <end position="27"/>
    </location>
</feature>
<reference evidence="2" key="1">
    <citation type="submission" date="2020-05" db="EMBL/GenBank/DDBJ databases">
        <authorList>
            <person name="Chiriac C."/>
            <person name="Salcher M."/>
            <person name="Ghai R."/>
            <person name="Kavagutti S V."/>
        </authorList>
    </citation>
    <scope>NUCLEOTIDE SEQUENCE</scope>
</reference>
<gene>
    <name evidence="2" type="ORF">UFOPK2370_00204</name>
</gene>
<evidence type="ECO:0000313" key="2">
    <source>
        <dbReference type="EMBL" id="CAB4680064.1"/>
    </source>
</evidence>
<protein>
    <submittedName>
        <fullName evidence="2">Unannotated protein</fullName>
    </submittedName>
</protein>
<name>A0A6J6N5A8_9ZZZZ</name>
<proteinExistence type="predicted"/>
<dbReference type="Pfam" id="PF20060">
    <property type="entry name" value="DUF6459"/>
    <property type="match status" value="1"/>
</dbReference>
<dbReference type="EMBL" id="CAEZXK010000003">
    <property type="protein sequence ID" value="CAB4680064.1"/>
    <property type="molecule type" value="Genomic_DNA"/>
</dbReference>
<feature type="compositionally biased region" description="Basic and acidic residues" evidence="1">
    <location>
        <begin position="1"/>
        <end position="15"/>
    </location>
</feature>
<feature type="compositionally biased region" description="Basic residues" evidence="1">
    <location>
        <begin position="16"/>
        <end position="27"/>
    </location>
</feature>
<dbReference type="AlphaFoldDB" id="A0A6J6N5A8"/>
<organism evidence="2">
    <name type="scientific">freshwater metagenome</name>
    <dbReference type="NCBI Taxonomy" id="449393"/>
    <lineage>
        <taxon>unclassified sequences</taxon>
        <taxon>metagenomes</taxon>
        <taxon>ecological metagenomes</taxon>
    </lineage>
</organism>